<evidence type="ECO:0000313" key="3">
    <source>
        <dbReference type="EMBL" id="AGW13160.1"/>
    </source>
</evidence>
<dbReference type="InterPro" id="IPR036196">
    <property type="entry name" value="Ptyr_pPase_sf"/>
</dbReference>
<keyword evidence="4" id="KW-1185">Reference proteome</keyword>
<dbReference type="EMBL" id="CP006585">
    <property type="protein sequence ID" value="AGW13160.1"/>
    <property type="molecule type" value="Genomic_DNA"/>
</dbReference>
<dbReference type="PANTHER" id="PTHR43428">
    <property type="entry name" value="ARSENATE REDUCTASE"/>
    <property type="match status" value="1"/>
</dbReference>
<dbReference type="AlphaFoldDB" id="T2G9A1"/>
<dbReference type="KEGG" id="dgg:DGI_1309"/>
<dbReference type="SMART" id="SM00226">
    <property type="entry name" value="LMWPc"/>
    <property type="match status" value="1"/>
</dbReference>
<proteinExistence type="predicted"/>
<evidence type="ECO:0000256" key="1">
    <source>
        <dbReference type="ARBA" id="ARBA00022849"/>
    </source>
</evidence>
<protein>
    <recommendedName>
        <fullName evidence="2">Phosphotyrosine protein phosphatase I domain-containing protein</fullName>
    </recommendedName>
</protein>
<sequence length="164" mass="18182">MRNANVLFICEHNSARSQMAEAYVELLSDGEITAASAGFEPRPINPLVVEVMREDGVDLSQKQPQSVFDVFKSGAVFQAVITVCDEAAAGACPVFPGLTHRLHLPFPDPAALEGTQEEKLAQTREIRDQIKAMARDFIAWYRAPKDKRLGSNWEWVDIKGKAQP</sequence>
<dbReference type="HOGENOM" id="CLU_071415_3_2_7"/>
<evidence type="ECO:0000259" key="2">
    <source>
        <dbReference type="SMART" id="SM00226"/>
    </source>
</evidence>
<dbReference type="Pfam" id="PF01451">
    <property type="entry name" value="LMWPc"/>
    <property type="match status" value="1"/>
</dbReference>
<reference evidence="4" key="2">
    <citation type="submission" date="2013-07" db="EMBL/GenBank/DDBJ databases">
        <authorList>
            <person name="Morais-Silva F.O."/>
            <person name="Rezende A.M."/>
            <person name="Pimentel C."/>
            <person name="Resende D.M."/>
            <person name="Santos C.I."/>
            <person name="Clemente C."/>
            <person name="de Oliveira L.M."/>
            <person name="da Silva S.M."/>
            <person name="Costa D.A."/>
            <person name="Varela-Raposo A."/>
            <person name="Horacio E.C.A."/>
            <person name="Matos M."/>
            <person name="Flores O."/>
            <person name="Ruiz J.C."/>
            <person name="Rodrigues-Pousada C."/>
        </authorList>
    </citation>
    <scope>NUCLEOTIDE SEQUENCE [LARGE SCALE GENOMIC DNA]</scope>
    <source>
        <strain evidence="4">ATCC 19364 / DSM 1382 / NCIMB 9332 / VKM B-1759</strain>
    </source>
</reference>
<dbReference type="SUPFAM" id="SSF52788">
    <property type="entry name" value="Phosphotyrosine protein phosphatases I"/>
    <property type="match status" value="1"/>
</dbReference>
<dbReference type="CDD" id="cd16345">
    <property type="entry name" value="LMWP_ArsC"/>
    <property type="match status" value="1"/>
</dbReference>
<evidence type="ECO:0000313" key="4">
    <source>
        <dbReference type="Proteomes" id="UP000016587"/>
    </source>
</evidence>
<dbReference type="PANTHER" id="PTHR43428:SF1">
    <property type="entry name" value="ARSENATE REDUCTASE"/>
    <property type="match status" value="1"/>
</dbReference>
<dbReference type="GO" id="GO:0046685">
    <property type="term" value="P:response to arsenic-containing substance"/>
    <property type="evidence" value="ECO:0007669"/>
    <property type="project" value="UniProtKB-KW"/>
</dbReference>
<dbReference type="Proteomes" id="UP000016587">
    <property type="component" value="Chromosome"/>
</dbReference>
<dbReference type="InterPro" id="IPR023485">
    <property type="entry name" value="Ptyr_pPase"/>
</dbReference>
<reference evidence="3 4" key="1">
    <citation type="journal article" date="2013" name="J. Bacteriol.">
        <title>Roles of HynAB and Ech, the only two hydrogenases found in the model sulfate reducer Desulfovibrio gigas.</title>
        <authorList>
            <person name="Morais-Silva F.O."/>
            <person name="Santos C.I."/>
            <person name="Rodrigues R."/>
            <person name="Pereira I.A."/>
            <person name="Rodrigues-Pousada C."/>
        </authorList>
    </citation>
    <scope>NUCLEOTIDE SEQUENCE [LARGE SCALE GENOMIC DNA]</scope>
    <source>
        <strain evidence="4">ATCC 19364 / DSM 1382 / NCIMB 9332 / VKM B-1759</strain>
    </source>
</reference>
<gene>
    <name evidence="3" type="ORF">DGI_1309</name>
</gene>
<dbReference type="STRING" id="1121448.DGI_1309"/>
<name>T2G9A1_MEGG1</name>
<dbReference type="eggNOG" id="COG0394">
    <property type="taxonomic scope" value="Bacteria"/>
</dbReference>
<feature type="domain" description="Phosphotyrosine protein phosphatase I" evidence="2">
    <location>
        <begin position="4"/>
        <end position="140"/>
    </location>
</feature>
<organism evidence="3 4">
    <name type="scientific">Megalodesulfovibrio gigas (strain ATCC 19364 / DSM 1382 / NCIMB 9332 / VKM B-1759)</name>
    <name type="common">Desulfovibrio gigas</name>
    <dbReference type="NCBI Taxonomy" id="1121448"/>
    <lineage>
        <taxon>Bacteria</taxon>
        <taxon>Pseudomonadati</taxon>
        <taxon>Thermodesulfobacteriota</taxon>
        <taxon>Desulfovibrionia</taxon>
        <taxon>Desulfovibrionales</taxon>
        <taxon>Desulfovibrionaceae</taxon>
        <taxon>Megalodesulfovibrio</taxon>
    </lineage>
</organism>
<dbReference type="Gene3D" id="3.40.50.2300">
    <property type="match status" value="1"/>
</dbReference>
<accession>T2G9A1</accession>
<keyword evidence="1" id="KW-0059">Arsenical resistance</keyword>
<dbReference type="PATRIC" id="fig|1121448.10.peg.1306"/>